<evidence type="ECO:0000313" key="2">
    <source>
        <dbReference type="EMBL" id="CAB4163441.1"/>
    </source>
</evidence>
<accession>A0A6J5QPF5</accession>
<dbReference type="EMBL" id="LR797100">
    <property type="protein sequence ID" value="CAB4186569.1"/>
    <property type="molecule type" value="Genomic_DNA"/>
</dbReference>
<dbReference type="EMBL" id="LR796745">
    <property type="protein sequence ID" value="CAB4163441.1"/>
    <property type="molecule type" value="Genomic_DNA"/>
</dbReference>
<sequence>MESIRNRNGRTQNSGGEMMDYENPIKLRHDPLIWLEVERDFNHDQRIVGGCNLAINEIKSLRSSIKELQTNTKPTKETLLEYIDAFRRAGTSILVTSNLNHEQMMIARSELNKLIKRKL</sequence>
<evidence type="ECO:0000256" key="1">
    <source>
        <dbReference type="SAM" id="MobiDB-lite"/>
    </source>
</evidence>
<evidence type="ECO:0000313" key="3">
    <source>
        <dbReference type="EMBL" id="CAB4186569.1"/>
    </source>
</evidence>
<gene>
    <name evidence="3" type="ORF">UFOVP1148_43</name>
    <name evidence="2" type="ORF">UFOVP809_24</name>
</gene>
<organism evidence="3">
    <name type="scientific">uncultured Caudovirales phage</name>
    <dbReference type="NCBI Taxonomy" id="2100421"/>
    <lineage>
        <taxon>Viruses</taxon>
        <taxon>Duplodnaviria</taxon>
        <taxon>Heunggongvirae</taxon>
        <taxon>Uroviricota</taxon>
        <taxon>Caudoviricetes</taxon>
        <taxon>Peduoviridae</taxon>
        <taxon>Maltschvirus</taxon>
        <taxon>Maltschvirus maltsch</taxon>
    </lineage>
</organism>
<protein>
    <submittedName>
        <fullName evidence="3">Uncharacterized protein</fullName>
    </submittedName>
</protein>
<proteinExistence type="predicted"/>
<feature type="region of interest" description="Disordered" evidence="1">
    <location>
        <begin position="1"/>
        <end position="22"/>
    </location>
</feature>
<reference evidence="3" key="1">
    <citation type="submission" date="2020-05" db="EMBL/GenBank/DDBJ databases">
        <authorList>
            <person name="Chiriac C."/>
            <person name="Salcher M."/>
            <person name="Ghai R."/>
            <person name="Kavagutti S V."/>
        </authorList>
    </citation>
    <scope>NUCLEOTIDE SEQUENCE</scope>
</reference>
<name>A0A6J5QPF5_9CAUD</name>